<dbReference type="AlphaFoldDB" id="A0A2P2IN46"/>
<name>A0A2P2IN46_RHIMU</name>
<evidence type="ECO:0000313" key="1">
    <source>
        <dbReference type="EMBL" id="MBW82641.1"/>
    </source>
</evidence>
<accession>A0A2P2IN46</accession>
<reference evidence="1" key="1">
    <citation type="submission" date="2018-02" db="EMBL/GenBank/DDBJ databases">
        <title>Rhizophora mucronata_Transcriptome.</title>
        <authorList>
            <person name="Meera S.P."/>
            <person name="Sreeshan A."/>
            <person name="Augustine A."/>
        </authorList>
    </citation>
    <scope>NUCLEOTIDE SEQUENCE</scope>
    <source>
        <tissue evidence="1">Leaf</tissue>
    </source>
</reference>
<proteinExistence type="predicted"/>
<dbReference type="EMBL" id="GGEC01002158">
    <property type="protein sequence ID" value="MBW82641.1"/>
    <property type="molecule type" value="Transcribed_RNA"/>
</dbReference>
<organism evidence="1">
    <name type="scientific">Rhizophora mucronata</name>
    <name type="common">Asiatic mangrove</name>
    <dbReference type="NCBI Taxonomy" id="61149"/>
    <lineage>
        <taxon>Eukaryota</taxon>
        <taxon>Viridiplantae</taxon>
        <taxon>Streptophyta</taxon>
        <taxon>Embryophyta</taxon>
        <taxon>Tracheophyta</taxon>
        <taxon>Spermatophyta</taxon>
        <taxon>Magnoliopsida</taxon>
        <taxon>eudicotyledons</taxon>
        <taxon>Gunneridae</taxon>
        <taxon>Pentapetalae</taxon>
        <taxon>rosids</taxon>
        <taxon>fabids</taxon>
        <taxon>Malpighiales</taxon>
        <taxon>Rhizophoraceae</taxon>
        <taxon>Rhizophora</taxon>
    </lineage>
</organism>
<protein>
    <submittedName>
        <fullName evidence="1">Uncharacterized protein</fullName>
    </submittedName>
</protein>
<sequence>MAFKLLLYGSPELPSQKSQLSFSQENTKKMNK</sequence>